<name>A0A4U5JAM2_9EURY</name>
<dbReference type="InterPro" id="IPR055774">
    <property type="entry name" value="DUF7350"/>
</dbReference>
<proteinExistence type="predicted"/>
<evidence type="ECO:0000256" key="1">
    <source>
        <dbReference type="ARBA" id="ARBA00022729"/>
    </source>
</evidence>
<dbReference type="InterPro" id="IPR006311">
    <property type="entry name" value="TAT_signal"/>
</dbReference>
<dbReference type="InterPro" id="IPR038482">
    <property type="entry name" value="Tp34-type_sf"/>
</dbReference>
<evidence type="ECO:0000313" key="4">
    <source>
        <dbReference type="EMBL" id="TKR24848.1"/>
    </source>
</evidence>
<dbReference type="PROSITE" id="PS51257">
    <property type="entry name" value="PROKAR_LIPOPROTEIN"/>
    <property type="match status" value="1"/>
</dbReference>
<comment type="caution">
    <text evidence="4">The sequence shown here is derived from an EMBL/GenBank/DDBJ whole genome shotgun (WGS) entry which is preliminary data.</text>
</comment>
<evidence type="ECO:0000256" key="2">
    <source>
        <dbReference type="SAM" id="MobiDB-lite"/>
    </source>
</evidence>
<keyword evidence="1" id="KW-0732">Signal</keyword>
<dbReference type="InterPro" id="IPR018470">
    <property type="entry name" value="Metal-bd_Tp34-typ"/>
</dbReference>
<protein>
    <recommendedName>
        <fullName evidence="3">DUF7350 domain-containing protein</fullName>
    </recommendedName>
</protein>
<feature type="compositionally biased region" description="Basic and acidic residues" evidence="2">
    <location>
        <begin position="244"/>
        <end position="261"/>
    </location>
</feature>
<feature type="region of interest" description="Disordered" evidence="2">
    <location>
        <begin position="39"/>
        <end position="72"/>
    </location>
</feature>
<dbReference type="Proteomes" id="UP000308037">
    <property type="component" value="Unassembled WGS sequence"/>
</dbReference>
<dbReference type="Pfam" id="PF24041">
    <property type="entry name" value="DUF7350"/>
    <property type="match status" value="1"/>
</dbReference>
<gene>
    <name evidence="4" type="ORF">DM868_13005</name>
</gene>
<evidence type="ECO:0000313" key="5">
    <source>
        <dbReference type="Proteomes" id="UP000308037"/>
    </source>
</evidence>
<feature type="region of interest" description="Disordered" evidence="2">
    <location>
        <begin position="236"/>
        <end position="290"/>
    </location>
</feature>
<evidence type="ECO:0000259" key="3">
    <source>
        <dbReference type="Pfam" id="PF24041"/>
    </source>
</evidence>
<keyword evidence="5" id="KW-1185">Reference proteome</keyword>
<dbReference type="Gene3D" id="2.60.40.2480">
    <property type="entry name" value="Periplasmic metal-binding protein Tp34-type"/>
    <property type="match status" value="1"/>
</dbReference>
<feature type="compositionally biased region" description="Gly residues" evidence="2">
    <location>
        <begin position="262"/>
        <end position="275"/>
    </location>
</feature>
<organism evidence="4 5">
    <name type="scientific">Natronomonas salsuginis</name>
    <dbReference type="NCBI Taxonomy" id="2217661"/>
    <lineage>
        <taxon>Archaea</taxon>
        <taxon>Methanobacteriati</taxon>
        <taxon>Methanobacteriota</taxon>
        <taxon>Stenosarchaea group</taxon>
        <taxon>Halobacteria</taxon>
        <taxon>Halobacteriales</taxon>
        <taxon>Natronomonadaceae</taxon>
        <taxon>Natronomonas</taxon>
    </lineage>
</organism>
<dbReference type="PROSITE" id="PS51318">
    <property type="entry name" value="TAT"/>
    <property type="match status" value="1"/>
</dbReference>
<dbReference type="OrthoDB" id="156174at2157"/>
<accession>A0A4U5JAM2</accession>
<dbReference type="Pfam" id="PF10634">
    <property type="entry name" value="Iron_transport"/>
    <property type="match status" value="1"/>
</dbReference>
<dbReference type="EMBL" id="QKNX01000006">
    <property type="protein sequence ID" value="TKR24848.1"/>
    <property type="molecule type" value="Genomic_DNA"/>
</dbReference>
<sequence length="402" mass="42913">MTKHTRPPTHRTTNSYSRRALLAASASIAAGTAGCLGGVGGNSPDAAQPEPIETDDDLPERPQVTNPPDAVYLPSHRESMVMLSPIEVGEYAISPHVSFPHHFWLVTGTETEEVAPSEYGVHLMLAVRDAETGQLLPVDTGAEVIVRRDGERIDQRIPWPMIAQPMGFHFGDNVALPGPGTYTVEVTLNPIGARKTGGFEGRFEERVSTTFEFTYDDEVRQELIEGVTFVEEDRWGTPGALEPMGHDGGHGGGHDGGHGGGHDGGGNGHNHGGSPSGMLPPASAYPGRDLGSPSISDAAFVARYLERSRLSSDGGGYLLVSPRTPYNRYPLPDMALSVAGSLDGELVQTIDDELGHHYGLAAELSPGDALELVVETPPQLARHRGYETAFLESGSMRLEVSE</sequence>
<dbReference type="RefSeq" id="WP_137277271.1">
    <property type="nucleotide sequence ID" value="NZ_QKNX01000006.1"/>
</dbReference>
<reference evidence="4 5" key="1">
    <citation type="submission" date="2019-04" db="EMBL/GenBank/DDBJ databases">
        <title>Natronomonas sp. F20-122 a newhaloarchaeon isolated from a saline saltern of Isla Bacuta, Huelva, Spain.</title>
        <authorList>
            <person name="Duran-Viseras A."/>
            <person name="Sanchez-Porro C."/>
            <person name="Ventosa A."/>
        </authorList>
    </citation>
    <scope>NUCLEOTIDE SEQUENCE [LARGE SCALE GENOMIC DNA]</scope>
    <source>
        <strain evidence="4 5">F20-122</strain>
    </source>
</reference>
<dbReference type="AlphaFoldDB" id="A0A4U5JAM2"/>
<feature type="domain" description="DUF7350" evidence="3">
    <location>
        <begin position="284"/>
        <end position="398"/>
    </location>
</feature>